<dbReference type="GO" id="GO:0003723">
    <property type="term" value="F:RNA binding"/>
    <property type="evidence" value="ECO:0007669"/>
    <property type="project" value="InterPro"/>
</dbReference>
<accession>Q0QIP7</accession>
<proteinExistence type="predicted"/>
<keyword evidence="2" id="KW-0496">Mitochondrion</keyword>
<reference evidence="2" key="2">
    <citation type="submission" date="2006-01" db="EMBL/GenBank/DDBJ databases">
        <authorList>
            <person name="Pombert J.-F."/>
            <person name="Beauchamp P."/>
            <person name="Otis C."/>
            <person name="Lemieux C."/>
            <person name="Turmel M."/>
        </authorList>
    </citation>
    <scope>NUCLEOTIDE SEQUENCE</scope>
</reference>
<dbReference type="EMBL" id="DQ365900">
    <property type="protein sequence ID" value="ABC96356.1"/>
    <property type="molecule type" value="Genomic_DNA"/>
</dbReference>
<keyword evidence="2" id="KW-0687">Ribonucleoprotein</keyword>
<dbReference type="SUPFAM" id="SSF54814">
    <property type="entry name" value="Prokaryotic type KH domain (KH-domain type II)"/>
    <property type="match status" value="1"/>
</dbReference>
<dbReference type="GeneID" id="4200932"/>
<dbReference type="AlphaFoldDB" id="Q0QIP7"/>
<feature type="region of interest" description="Disordered" evidence="1">
    <location>
        <begin position="81"/>
        <end position="100"/>
    </location>
</feature>
<evidence type="ECO:0000256" key="1">
    <source>
        <dbReference type="SAM" id="MobiDB-lite"/>
    </source>
</evidence>
<protein>
    <submittedName>
        <fullName evidence="2">Ribosomal protein S3</fullName>
    </submittedName>
</protein>
<sequence length="229" mass="26137">MGHKITPISNRLSVGIRNPKSSWVSSYDYAELINKDLKLRNYIKKLISNIDHQPKGTSSLRGARFALGLIRTKYRKNYKTKTLPLNGKDGALPQNTNKSKTYTKKNTNVLVNKRDRMLNLLKHDLPVKTATLFGSKLKTKIKVSLPITKTQEEKAKSMSNGLRVGKEMVYLVPRMAKKLRNIQKPSVNVFIQAISKSQSIDLFTAAPTLYPRYAREKRVPFELRKPLIK</sequence>
<keyword evidence="2" id="KW-0689">Ribosomal protein</keyword>
<organism evidence="2">
    <name type="scientific">Oltmannsiellopsis viridis</name>
    <name type="common">Marine flagellate</name>
    <name type="synonym">Oltmannsiella viridis</name>
    <dbReference type="NCBI Taxonomy" id="51324"/>
    <lineage>
        <taxon>Eukaryota</taxon>
        <taxon>Viridiplantae</taxon>
        <taxon>Chlorophyta</taxon>
        <taxon>core chlorophytes</taxon>
        <taxon>Ulvophyceae</taxon>
        <taxon>OUU clade</taxon>
        <taxon>Oltmannsiellopsidales</taxon>
        <taxon>Oltmannsiellopsidaceae</taxon>
        <taxon>Oltmannsiellopsis</taxon>
    </lineage>
</organism>
<evidence type="ECO:0000313" key="2">
    <source>
        <dbReference type="EMBL" id="ABC96356.1"/>
    </source>
</evidence>
<reference evidence="2" key="1">
    <citation type="journal article" date="2006" name="Curr. Genet.">
        <title>The complete mitochondrial DNA sequence of the green alga Oltmannsiellopsis viridis: evolutionary trends of the mitochondrial genome in the Ulvophyceae.</title>
        <authorList>
            <person name="Pombert J.F."/>
            <person name="Beauchamp P."/>
            <person name="Otis C."/>
            <person name="Lemieux C."/>
            <person name="Turmel M."/>
        </authorList>
    </citation>
    <scope>NUCLEOTIDE SEQUENCE</scope>
</reference>
<name>Q0QIP7_OLTVI</name>
<dbReference type="GO" id="GO:0005840">
    <property type="term" value="C:ribosome"/>
    <property type="evidence" value="ECO:0007669"/>
    <property type="project" value="UniProtKB-KW"/>
</dbReference>
<geneLocation type="mitochondrion" evidence="2"/>
<dbReference type="InterPro" id="IPR009019">
    <property type="entry name" value="KH_sf_prok-type"/>
</dbReference>
<gene>
    <name evidence="2" type="primary">rps3</name>
</gene>
<dbReference type="RefSeq" id="YP_684398.1">
    <property type="nucleotide sequence ID" value="NC_008256.1"/>
</dbReference>